<keyword evidence="7" id="KW-0325">Glycoprotein</keyword>
<reference evidence="12 13" key="1">
    <citation type="journal article" date="2022" name="Nat. Genet.">
        <title>Improved pea reference genome and pan-genome highlight genomic features and evolutionary characteristics.</title>
        <authorList>
            <person name="Yang T."/>
            <person name="Liu R."/>
            <person name="Luo Y."/>
            <person name="Hu S."/>
            <person name="Wang D."/>
            <person name="Wang C."/>
            <person name="Pandey M.K."/>
            <person name="Ge S."/>
            <person name="Xu Q."/>
            <person name="Li N."/>
            <person name="Li G."/>
            <person name="Huang Y."/>
            <person name="Saxena R.K."/>
            <person name="Ji Y."/>
            <person name="Li M."/>
            <person name="Yan X."/>
            <person name="He Y."/>
            <person name="Liu Y."/>
            <person name="Wang X."/>
            <person name="Xiang C."/>
            <person name="Varshney R.K."/>
            <person name="Ding H."/>
            <person name="Gao S."/>
            <person name="Zong X."/>
        </authorList>
    </citation>
    <scope>NUCLEOTIDE SEQUENCE [LARGE SCALE GENOMIC DNA]</scope>
    <source>
        <strain evidence="12 13">cv. Zhongwan 6</strain>
    </source>
</reference>
<dbReference type="PANTHER" id="PTHR33044">
    <property type="entry name" value="BIFUNCTIONAL INHIBITOR/LIPID-TRANSFER PROTEIN/SEED STORAGE 2S ALBUMIN SUPERFAMILY PROTEIN-RELATED"/>
    <property type="match status" value="1"/>
</dbReference>
<name>A0A9D5AD58_PEA</name>
<comment type="similarity">
    <text evidence="2">Belongs to the plant LTP family.</text>
</comment>
<dbReference type="CDD" id="cd00010">
    <property type="entry name" value="AAI_LTSS"/>
    <property type="match status" value="1"/>
</dbReference>
<evidence type="ECO:0000256" key="2">
    <source>
        <dbReference type="ARBA" id="ARBA00009748"/>
    </source>
</evidence>
<sequence>QQPKVQTKFSKSILSINLLQLHHTYIHNTKSNLTSYSIQHTFSKYITQRKTKMATTPLVLLAIACLLLASLPYHGVSAPTPAESPGGDTVGAPSPAGAAGDGCLTALTNMSDCLTFVEDGSKLRKPDKGCCPELAGLVDSNPICLCQLLGNSDSIGIKINLNKALKLPSLCGVTTPPVSTCSAIGVPVSLPGPSSQDSMPPNMAMTPEGGLSPSPSNSADSSAGVPSPSENKSGGASSIHASAMTFIFAMSTLSFSIFF</sequence>
<dbReference type="Pfam" id="PF14368">
    <property type="entry name" value="LTP_2"/>
    <property type="match status" value="1"/>
</dbReference>
<evidence type="ECO:0000259" key="11">
    <source>
        <dbReference type="SMART" id="SM00499"/>
    </source>
</evidence>
<keyword evidence="10" id="KW-0472">Membrane</keyword>
<evidence type="ECO:0000256" key="5">
    <source>
        <dbReference type="ARBA" id="ARBA00022729"/>
    </source>
</evidence>
<feature type="compositionally biased region" description="Low complexity" evidence="9">
    <location>
        <begin position="212"/>
        <end position="223"/>
    </location>
</feature>
<feature type="region of interest" description="Disordered" evidence="9">
    <location>
        <begin position="191"/>
        <end position="234"/>
    </location>
</feature>
<evidence type="ECO:0000256" key="9">
    <source>
        <dbReference type="SAM" id="MobiDB-lite"/>
    </source>
</evidence>
<evidence type="ECO:0000256" key="6">
    <source>
        <dbReference type="ARBA" id="ARBA00023157"/>
    </source>
</evidence>
<dbReference type="InterPro" id="IPR016140">
    <property type="entry name" value="Bifunc_inhib/LTP/seed_store"/>
</dbReference>
<evidence type="ECO:0000256" key="3">
    <source>
        <dbReference type="ARBA" id="ARBA00022475"/>
    </source>
</evidence>
<dbReference type="Gene3D" id="1.10.110.10">
    <property type="entry name" value="Plant lipid-transfer and hydrophobic proteins"/>
    <property type="match status" value="1"/>
</dbReference>
<keyword evidence="10" id="KW-1133">Transmembrane helix</keyword>
<protein>
    <recommendedName>
        <fullName evidence="11">Bifunctional inhibitor/plant lipid transfer protein/seed storage helical domain-containing protein</fullName>
    </recommendedName>
</protein>
<dbReference type="EMBL" id="JAMSHJ010000005">
    <property type="protein sequence ID" value="KAI5406957.1"/>
    <property type="molecule type" value="Genomic_DNA"/>
</dbReference>
<comment type="caution">
    <text evidence="12">The sequence shown here is derived from an EMBL/GenBank/DDBJ whole genome shotgun (WGS) entry which is preliminary data.</text>
</comment>
<dbReference type="InterPro" id="IPR043325">
    <property type="entry name" value="LTSS"/>
</dbReference>
<keyword evidence="6" id="KW-1015">Disulfide bond</keyword>
<dbReference type="SMART" id="SM00499">
    <property type="entry name" value="AAI"/>
    <property type="match status" value="1"/>
</dbReference>
<dbReference type="InterPro" id="IPR036312">
    <property type="entry name" value="Bifun_inhib/LTP/seed_sf"/>
</dbReference>
<dbReference type="GO" id="GO:0005886">
    <property type="term" value="C:plasma membrane"/>
    <property type="evidence" value="ECO:0007669"/>
    <property type="project" value="UniProtKB-SubCell"/>
</dbReference>
<dbReference type="SUPFAM" id="SSF47699">
    <property type="entry name" value="Bifunctional inhibitor/lipid-transfer protein/seed storage 2S albumin"/>
    <property type="match status" value="1"/>
</dbReference>
<evidence type="ECO:0000256" key="1">
    <source>
        <dbReference type="ARBA" id="ARBA00004609"/>
    </source>
</evidence>
<evidence type="ECO:0000313" key="12">
    <source>
        <dbReference type="EMBL" id="KAI5406957.1"/>
    </source>
</evidence>
<evidence type="ECO:0000256" key="8">
    <source>
        <dbReference type="ARBA" id="ARBA00023288"/>
    </source>
</evidence>
<evidence type="ECO:0000256" key="4">
    <source>
        <dbReference type="ARBA" id="ARBA00022622"/>
    </source>
</evidence>
<proteinExistence type="inferred from homology"/>
<keyword evidence="8" id="KW-0449">Lipoprotein</keyword>
<evidence type="ECO:0000256" key="10">
    <source>
        <dbReference type="SAM" id="Phobius"/>
    </source>
</evidence>
<accession>A0A9D5AD58</accession>
<feature type="domain" description="Bifunctional inhibitor/plant lipid transfer protein/seed storage helical" evidence="11">
    <location>
        <begin position="103"/>
        <end position="181"/>
    </location>
</feature>
<keyword evidence="13" id="KW-1185">Reference proteome</keyword>
<evidence type="ECO:0000313" key="13">
    <source>
        <dbReference type="Proteomes" id="UP001058974"/>
    </source>
</evidence>
<organism evidence="12 13">
    <name type="scientific">Pisum sativum</name>
    <name type="common">Garden pea</name>
    <name type="synonym">Lathyrus oleraceus</name>
    <dbReference type="NCBI Taxonomy" id="3888"/>
    <lineage>
        <taxon>Eukaryota</taxon>
        <taxon>Viridiplantae</taxon>
        <taxon>Streptophyta</taxon>
        <taxon>Embryophyta</taxon>
        <taxon>Tracheophyta</taxon>
        <taxon>Spermatophyta</taxon>
        <taxon>Magnoliopsida</taxon>
        <taxon>eudicotyledons</taxon>
        <taxon>Gunneridae</taxon>
        <taxon>Pentapetalae</taxon>
        <taxon>rosids</taxon>
        <taxon>fabids</taxon>
        <taxon>Fabales</taxon>
        <taxon>Fabaceae</taxon>
        <taxon>Papilionoideae</taxon>
        <taxon>50 kb inversion clade</taxon>
        <taxon>NPAAA clade</taxon>
        <taxon>Hologalegina</taxon>
        <taxon>IRL clade</taxon>
        <taxon>Fabeae</taxon>
        <taxon>Lathyrus</taxon>
    </lineage>
</organism>
<dbReference type="Gramene" id="Psat05G0327400-T1">
    <property type="protein sequence ID" value="KAI5406957.1"/>
    <property type="gene ID" value="KIW84_053274"/>
</dbReference>
<evidence type="ECO:0000256" key="7">
    <source>
        <dbReference type="ARBA" id="ARBA00023180"/>
    </source>
</evidence>
<keyword evidence="5" id="KW-0732">Signal</keyword>
<gene>
    <name evidence="12" type="ORF">KIW84_053274</name>
</gene>
<keyword evidence="10" id="KW-0812">Transmembrane</keyword>
<dbReference type="GO" id="GO:0098552">
    <property type="term" value="C:side of membrane"/>
    <property type="evidence" value="ECO:0007669"/>
    <property type="project" value="UniProtKB-KW"/>
</dbReference>
<dbReference type="FunFam" id="1.10.110.10:FF:000001">
    <property type="entry name" value="Bifunctional inhibitor/lipid-transfer protein/seed storage 2S albumin superfamily protein"/>
    <property type="match status" value="1"/>
</dbReference>
<keyword evidence="3" id="KW-1003">Cell membrane</keyword>
<feature type="non-terminal residue" evidence="12">
    <location>
        <position position="1"/>
    </location>
</feature>
<dbReference type="Proteomes" id="UP001058974">
    <property type="component" value="Chromosome 5"/>
</dbReference>
<feature type="transmembrane region" description="Helical" evidence="10">
    <location>
        <begin position="239"/>
        <end position="258"/>
    </location>
</feature>
<comment type="subcellular location">
    <subcellularLocation>
        <location evidence="1">Cell membrane</location>
        <topology evidence="1">Lipid-anchor</topology>
        <topology evidence="1">GPI-anchor</topology>
    </subcellularLocation>
</comment>
<feature type="transmembrane region" description="Helical" evidence="10">
    <location>
        <begin position="54"/>
        <end position="73"/>
    </location>
</feature>
<keyword evidence="4" id="KW-0336">GPI-anchor</keyword>
<dbReference type="AlphaFoldDB" id="A0A9D5AD58"/>